<keyword evidence="7" id="KW-1185">Reference proteome</keyword>
<evidence type="ECO:0000256" key="4">
    <source>
        <dbReference type="ARBA" id="ARBA00023180"/>
    </source>
</evidence>
<keyword evidence="4" id="KW-0325">Glycoprotein</keyword>
<dbReference type="PANTHER" id="PTHR43142:SF1">
    <property type="entry name" value="CARBOXYLIC ESTER HYDROLASE"/>
    <property type="match status" value="1"/>
</dbReference>
<evidence type="ECO:0000256" key="3">
    <source>
        <dbReference type="ARBA" id="ARBA00022801"/>
    </source>
</evidence>
<gene>
    <name evidence="6" type="ORF">NQ318_007280</name>
</gene>
<evidence type="ECO:0000259" key="5">
    <source>
        <dbReference type="Pfam" id="PF00135"/>
    </source>
</evidence>
<dbReference type="Proteomes" id="UP001162162">
    <property type="component" value="Unassembled WGS sequence"/>
</dbReference>
<dbReference type="GO" id="GO:0052689">
    <property type="term" value="F:carboxylic ester hydrolase activity"/>
    <property type="evidence" value="ECO:0007669"/>
    <property type="project" value="UniProtKB-KW"/>
</dbReference>
<evidence type="ECO:0000313" key="6">
    <source>
        <dbReference type="EMBL" id="KAJ8957067.1"/>
    </source>
</evidence>
<evidence type="ECO:0000256" key="1">
    <source>
        <dbReference type="ARBA" id="ARBA00005964"/>
    </source>
</evidence>
<sequence length="238" mass="27384">MQPVTEIGYYQQLAYNLDNFKKTMINLDKDVRLLVDGDMYISDNSVRTAAGQAIKAIYTDGSFEDNLAAGVQFYSDNRFIRAIIKYAELQAQYTDVYFYQFSYHGALGGNDVYVKLCLNFFVKISIFKQGCGRVAHAEDTRYIWAAQSGTDLGQYSAADVTTLDRYVTLFTNFAKTLNPTPEQSELLQNIIWPKVSANNFNYLDIDENLEIKQNPREFSYQKWVEVYETYATKPFISF</sequence>
<organism evidence="6 7">
    <name type="scientific">Aromia moschata</name>
    <dbReference type="NCBI Taxonomy" id="1265417"/>
    <lineage>
        <taxon>Eukaryota</taxon>
        <taxon>Metazoa</taxon>
        <taxon>Ecdysozoa</taxon>
        <taxon>Arthropoda</taxon>
        <taxon>Hexapoda</taxon>
        <taxon>Insecta</taxon>
        <taxon>Pterygota</taxon>
        <taxon>Neoptera</taxon>
        <taxon>Endopterygota</taxon>
        <taxon>Coleoptera</taxon>
        <taxon>Polyphaga</taxon>
        <taxon>Cucujiformia</taxon>
        <taxon>Chrysomeloidea</taxon>
        <taxon>Cerambycidae</taxon>
        <taxon>Cerambycinae</taxon>
        <taxon>Callichromatini</taxon>
        <taxon>Aromia</taxon>
    </lineage>
</organism>
<dbReference type="AlphaFoldDB" id="A0AAV8Z182"/>
<evidence type="ECO:0000313" key="7">
    <source>
        <dbReference type="Proteomes" id="UP001162162"/>
    </source>
</evidence>
<name>A0AAV8Z182_9CUCU</name>
<evidence type="ECO:0000256" key="2">
    <source>
        <dbReference type="ARBA" id="ARBA00022487"/>
    </source>
</evidence>
<keyword evidence="3" id="KW-0378">Hydrolase</keyword>
<dbReference type="PANTHER" id="PTHR43142">
    <property type="entry name" value="CARBOXYLIC ESTER HYDROLASE"/>
    <property type="match status" value="1"/>
</dbReference>
<reference evidence="6" key="1">
    <citation type="journal article" date="2023" name="Insect Mol. Biol.">
        <title>Genome sequencing provides insights into the evolution of gene families encoding plant cell wall-degrading enzymes in longhorned beetles.</title>
        <authorList>
            <person name="Shin N.R."/>
            <person name="Okamura Y."/>
            <person name="Kirsch R."/>
            <person name="Pauchet Y."/>
        </authorList>
    </citation>
    <scope>NUCLEOTIDE SEQUENCE</scope>
    <source>
        <strain evidence="6">AMC_N1</strain>
    </source>
</reference>
<dbReference type="Gene3D" id="3.40.50.1820">
    <property type="entry name" value="alpha/beta hydrolase"/>
    <property type="match status" value="1"/>
</dbReference>
<dbReference type="InterPro" id="IPR002018">
    <property type="entry name" value="CarbesteraseB"/>
</dbReference>
<proteinExistence type="inferred from homology"/>
<feature type="domain" description="Carboxylesterase type B" evidence="5">
    <location>
        <begin position="13"/>
        <end position="223"/>
    </location>
</feature>
<dbReference type="InterPro" id="IPR029058">
    <property type="entry name" value="AB_hydrolase_fold"/>
</dbReference>
<dbReference type="Pfam" id="PF00135">
    <property type="entry name" value="COesterase"/>
    <property type="match status" value="1"/>
</dbReference>
<protein>
    <recommendedName>
        <fullName evidence="5">Carboxylesterase type B domain-containing protein</fullName>
    </recommendedName>
</protein>
<comment type="similarity">
    <text evidence="1">Belongs to the type-B carboxylesterase/lipase family.</text>
</comment>
<accession>A0AAV8Z182</accession>
<comment type="caution">
    <text evidence="6">The sequence shown here is derived from an EMBL/GenBank/DDBJ whole genome shotgun (WGS) entry which is preliminary data.</text>
</comment>
<dbReference type="EMBL" id="JAPWTK010000025">
    <property type="protein sequence ID" value="KAJ8957067.1"/>
    <property type="molecule type" value="Genomic_DNA"/>
</dbReference>
<dbReference type="SUPFAM" id="SSF53474">
    <property type="entry name" value="alpha/beta-Hydrolases"/>
    <property type="match status" value="1"/>
</dbReference>
<keyword evidence="2" id="KW-0719">Serine esterase</keyword>